<dbReference type="GO" id="GO:0008171">
    <property type="term" value="F:O-methyltransferase activity"/>
    <property type="evidence" value="ECO:0007669"/>
    <property type="project" value="InterPro"/>
</dbReference>
<dbReference type="PANTHER" id="PTHR10509">
    <property type="entry name" value="O-METHYLTRANSFERASE-RELATED"/>
    <property type="match status" value="1"/>
</dbReference>
<keyword evidence="5" id="KW-1185">Reference proteome</keyword>
<dbReference type="Gene3D" id="3.40.50.150">
    <property type="entry name" value="Vaccinia Virus protein VP39"/>
    <property type="match status" value="1"/>
</dbReference>
<dbReference type="GO" id="GO:0032259">
    <property type="term" value="P:methylation"/>
    <property type="evidence" value="ECO:0007669"/>
    <property type="project" value="UniProtKB-KW"/>
</dbReference>
<dbReference type="AlphaFoldDB" id="A0A967B352"/>
<dbReference type="InterPro" id="IPR029063">
    <property type="entry name" value="SAM-dependent_MTases_sf"/>
</dbReference>
<dbReference type="InterPro" id="IPR050362">
    <property type="entry name" value="Cation-dep_OMT"/>
</dbReference>
<dbReference type="InterPro" id="IPR002935">
    <property type="entry name" value="SAM_O-MeTrfase"/>
</dbReference>
<dbReference type="SUPFAM" id="SSF53335">
    <property type="entry name" value="S-adenosyl-L-methionine-dependent methyltransferases"/>
    <property type="match status" value="1"/>
</dbReference>
<evidence type="ECO:0000256" key="2">
    <source>
        <dbReference type="ARBA" id="ARBA00022679"/>
    </source>
</evidence>
<keyword evidence="3" id="KW-0949">S-adenosyl-L-methionine</keyword>
<dbReference type="Pfam" id="PF01596">
    <property type="entry name" value="Methyltransf_3"/>
    <property type="match status" value="1"/>
</dbReference>
<evidence type="ECO:0000256" key="1">
    <source>
        <dbReference type="ARBA" id="ARBA00022603"/>
    </source>
</evidence>
<keyword evidence="2" id="KW-0808">Transferase</keyword>
<dbReference type="PROSITE" id="PS51682">
    <property type="entry name" value="SAM_OMT_I"/>
    <property type="match status" value="1"/>
</dbReference>
<evidence type="ECO:0000256" key="3">
    <source>
        <dbReference type="ARBA" id="ARBA00022691"/>
    </source>
</evidence>
<keyword evidence="1" id="KW-0489">Methyltransferase</keyword>
<name>A0A967B352_9MICO</name>
<dbReference type="RefSeq" id="WP_166197167.1">
    <property type="nucleotide sequence ID" value="NZ_JAAOIV010000008.1"/>
</dbReference>
<gene>
    <name evidence="4" type="ORF">G9U51_12045</name>
</gene>
<dbReference type="GO" id="GO:0008757">
    <property type="term" value="F:S-adenosylmethionine-dependent methyltransferase activity"/>
    <property type="evidence" value="ECO:0007669"/>
    <property type="project" value="TreeGrafter"/>
</dbReference>
<sequence>MSTMRPATWTYAEEFVAEPELMERARQQGEQFGASPVGPGTGPALRAIAAAAGARSVVEIGSGAGVSGLWLLSGMPSDGILTTIDINPEHSHAAKRAYADAGVAPQRTRTIVGSALVVMARLADSAYDLVLVDGDKREYPAYVEQALRLLRRGGTLLIDNMLWHDKVADPAVRDEVTTILRDLGKQLRDDPDLVTTLLPVGDGLLMAVKR</sequence>
<proteinExistence type="predicted"/>
<dbReference type="PANTHER" id="PTHR10509:SF85">
    <property type="entry name" value="O-METHYLTRANSFERASE RV1220C-RELATED"/>
    <property type="match status" value="1"/>
</dbReference>
<evidence type="ECO:0000313" key="4">
    <source>
        <dbReference type="EMBL" id="NHN56510.1"/>
    </source>
</evidence>
<dbReference type="Proteomes" id="UP000744769">
    <property type="component" value="Unassembled WGS sequence"/>
</dbReference>
<dbReference type="EMBL" id="JAAOIV010000008">
    <property type="protein sequence ID" value="NHN56510.1"/>
    <property type="molecule type" value="Genomic_DNA"/>
</dbReference>
<reference evidence="4" key="1">
    <citation type="submission" date="2020-03" db="EMBL/GenBank/DDBJ databases">
        <title>Draft sequencing of Calidifontibacter sp. DB0510.</title>
        <authorList>
            <person name="Kim D.-U."/>
        </authorList>
    </citation>
    <scope>NUCLEOTIDE SEQUENCE</scope>
    <source>
        <strain evidence="4">DB0510</strain>
    </source>
</reference>
<organism evidence="4 5">
    <name type="scientific">Metallococcus carri</name>
    <dbReference type="NCBI Taxonomy" id="1656884"/>
    <lineage>
        <taxon>Bacteria</taxon>
        <taxon>Bacillati</taxon>
        <taxon>Actinomycetota</taxon>
        <taxon>Actinomycetes</taxon>
        <taxon>Micrococcales</taxon>
        <taxon>Dermacoccaceae</taxon>
        <taxon>Metallococcus</taxon>
    </lineage>
</organism>
<accession>A0A967B352</accession>
<dbReference type="CDD" id="cd02440">
    <property type="entry name" value="AdoMet_MTases"/>
    <property type="match status" value="1"/>
</dbReference>
<protein>
    <submittedName>
        <fullName evidence="4">O-methyltransferase</fullName>
    </submittedName>
</protein>
<comment type="caution">
    <text evidence="4">The sequence shown here is derived from an EMBL/GenBank/DDBJ whole genome shotgun (WGS) entry which is preliminary data.</text>
</comment>
<evidence type="ECO:0000313" key="5">
    <source>
        <dbReference type="Proteomes" id="UP000744769"/>
    </source>
</evidence>